<dbReference type="InterPro" id="IPR000160">
    <property type="entry name" value="GGDEF_dom"/>
</dbReference>
<dbReference type="PANTHER" id="PTHR44757">
    <property type="entry name" value="DIGUANYLATE CYCLASE DGCP"/>
    <property type="match status" value="1"/>
</dbReference>
<dbReference type="Gene3D" id="3.30.450.40">
    <property type="match status" value="1"/>
</dbReference>
<gene>
    <name evidence="5" type="ordered locus">Bsel_2027</name>
</gene>
<accession>D6XUP5</accession>
<dbReference type="SUPFAM" id="SSF55781">
    <property type="entry name" value="GAF domain-like"/>
    <property type="match status" value="1"/>
</dbReference>
<evidence type="ECO:0000313" key="5">
    <source>
        <dbReference type="EMBL" id="ADH99531.1"/>
    </source>
</evidence>
<dbReference type="SUPFAM" id="SSF141868">
    <property type="entry name" value="EAL domain-like"/>
    <property type="match status" value="1"/>
</dbReference>
<dbReference type="Pfam" id="PF00563">
    <property type="entry name" value="EAL"/>
    <property type="match status" value="1"/>
</dbReference>
<dbReference type="AlphaFoldDB" id="D6XUP5"/>
<dbReference type="InterPro" id="IPR001633">
    <property type="entry name" value="EAL_dom"/>
</dbReference>
<proteinExistence type="predicted"/>
<dbReference type="PROSITE" id="PS50112">
    <property type="entry name" value="PAS"/>
    <property type="match status" value="1"/>
</dbReference>
<dbReference type="STRING" id="439292.Bsel_2027"/>
<dbReference type="PANTHER" id="PTHR44757:SF2">
    <property type="entry name" value="BIOFILM ARCHITECTURE MAINTENANCE PROTEIN MBAA"/>
    <property type="match status" value="1"/>
</dbReference>
<dbReference type="NCBIfam" id="TIGR00254">
    <property type="entry name" value="GGDEF"/>
    <property type="match status" value="1"/>
</dbReference>
<feature type="domain" description="EAL" evidence="3">
    <location>
        <begin position="610"/>
        <end position="853"/>
    </location>
</feature>
<evidence type="ECO:0000259" key="3">
    <source>
        <dbReference type="PROSITE" id="PS50883"/>
    </source>
</evidence>
<feature type="domain" description="PAS" evidence="1">
    <location>
        <begin position="9"/>
        <end position="79"/>
    </location>
</feature>
<dbReference type="Proteomes" id="UP000000271">
    <property type="component" value="Chromosome"/>
</dbReference>
<name>D6XUP5_BACIE</name>
<dbReference type="SMART" id="SM00091">
    <property type="entry name" value="PAS"/>
    <property type="match status" value="2"/>
</dbReference>
<dbReference type="InterPro" id="IPR003018">
    <property type="entry name" value="GAF"/>
</dbReference>
<dbReference type="KEGG" id="bse:Bsel_2027"/>
<dbReference type="NCBIfam" id="TIGR00229">
    <property type="entry name" value="sensory_box"/>
    <property type="match status" value="1"/>
</dbReference>
<dbReference type="PROSITE" id="PS50113">
    <property type="entry name" value="PAC"/>
    <property type="match status" value="1"/>
</dbReference>
<dbReference type="eggNOG" id="COG5001">
    <property type="taxonomic scope" value="Bacteria"/>
</dbReference>
<evidence type="ECO:0000259" key="2">
    <source>
        <dbReference type="PROSITE" id="PS50113"/>
    </source>
</evidence>
<dbReference type="SMART" id="SM00052">
    <property type="entry name" value="EAL"/>
    <property type="match status" value="1"/>
</dbReference>
<dbReference type="CDD" id="cd01948">
    <property type="entry name" value="EAL"/>
    <property type="match status" value="1"/>
</dbReference>
<dbReference type="InterPro" id="IPR000700">
    <property type="entry name" value="PAS-assoc_C"/>
</dbReference>
<dbReference type="CDD" id="cd00130">
    <property type="entry name" value="PAS"/>
    <property type="match status" value="1"/>
</dbReference>
<dbReference type="HOGENOM" id="CLU_000445_70_20_9"/>
<dbReference type="Gene3D" id="3.30.450.20">
    <property type="entry name" value="PAS domain"/>
    <property type="match status" value="2"/>
</dbReference>
<dbReference type="Gene3D" id="3.20.20.450">
    <property type="entry name" value="EAL domain"/>
    <property type="match status" value="1"/>
</dbReference>
<dbReference type="InterPro" id="IPR035965">
    <property type="entry name" value="PAS-like_dom_sf"/>
</dbReference>
<dbReference type="InterPro" id="IPR043128">
    <property type="entry name" value="Rev_trsase/Diguanyl_cyclase"/>
</dbReference>
<dbReference type="SUPFAM" id="SSF55785">
    <property type="entry name" value="PYP-like sensor domain (PAS domain)"/>
    <property type="match status" value="2"/>
</dbReference>
<reference evidence="5" key="1">
    <citation type="submission" date="2009-10" db="EMBL/GenBank/DDBJ databases">
        <title>Complete sequence of Bacillus selenitireducens MLS10.</title>
        <authorList>
            <consortium name="US DOE Joint Genome Institute"/>
            <person name="Lucas S."/>
            <person name="Copeland A."/>
            <person name="Lapidus A."/>
            <person name="Glavina del Rio T."/>
            <person name="Dalin E."/>
            <person name="Tice H."/>
            <person name="Bruce D."/>
            <person name="Goodwin L."/>
            <person name="Pitluck S."/>
            <person name="Sims D."/>
            <person name="Brettin T."/>
            <person name="Detter J.C."/>
            <person name="Han C."/>
            <person name="Larimer F."/>
            <person name="Land M."/>
            <person name="Hauser L."/>
            <person name="Kyrpides N."/>
            <person name="Ovchinnikova G."/>
            <person name="Stolz J."/>
        </authorList>
    </citation>
    <scope>NUCLEOTIDE SEQUENCE [LARGE SCALE GENOMIC DNA]</scope>
    <source>
        <strain evidence="5">MLS10</strain>
    </source>
</reference>
<dbReference type="PROSITE" id="PS50883">
    <property type="entry name" value="EAL"/>
    <property type="match status" value="1"/>
</dbReference>
<dbReference type="CDD" id="cd01949">
    <property type="entry name" value="GGDEF"/>
    <property type="match status" value="1"/>
</dbReference>
<evidence type="ECO:0000313" key="6">
    <source>
        <dbReference type="Proteomes" id="UP000000271"/>
    </source>
</evidence>
<feature type="domain" description="PAC" evidence="2">
    <location>
        <begin position="82"/>
        <end position="134"/>
    </location>
</feature>
<dbReference type="OrthoDB" id="2624050at2"/>
<evidence type="ECO:0000259" key="4">
    <source>
        <dbReference type="PROSITE" id="PS50887"/>
    </source>
</evidence>
<protein>
    <submittedName>
        <fullName evidence="5">Diguanylate cyclase/phosphodiesterase with PAS/PAC and GAF sensor(S)</fullName>
    </submittedName>
</protein>
<dbReference type="InterPro" id="IPR000014">
    <property type="entry name" value="PAS"/>
</dbReference>
<dbReference type="SUPFAM" id="SSF55073">
    <property type="entry name" value="Nucleotide cyclase"/>
    <property type="match status" value="1"/>
</dbReference>
<dbReference type="InterPro" id="IPR029016">
    <property type="entry name" value="GAF-like_dom_sf"/>
</dbReference>
<dbReference type="InterPro" id="IPR035919">
    <property type="entry name" value="EAL_sf"/>
</dbReference>
<dbReference type="InterPro" id="IPR052155">
    <property type="entry name" value="Biofilm_reg_signaling"/>
</dbReference>
<dbReference type="Gene3D" id="3.30.70.270">
    <property type="match status" value="1"/>
</dbReference>
<keyword evidence="6" id="KW-1185">Reference proteome</keyword>
<dbReference type="PROSITE" id="PS51450">
    <property type="entry name" value="LRR"/>
    <property type="match status" value="1"/>
</dbReference>
<organism evidence="5 6">
    <name type="scientific">Bacillus selenitireducens (strain ATCC 700615 / DSM 15326 / MLS10)</name>
    <dbReference type="NCBI Taxonomy" id="439292"/>
    <lineage>
        <taxon>Bacteria</taxon>
        <taxon>Bacillati</taxon>
        <taxon>Bacillota</taxon>
        <taxon>Bacilli</taxon>
        <taxon>Bacillales</taxon>
        <taxon>Bacillaceae</taxon>
        <taxon>Salisediminibacterium</taxon>
    </lineage>
</organism>
<feature type="domain" description="GGDEF" evidence="4">
    <location>
        <begin position="469"/>
        <end position="601"/>
    </location>
</feature>
<evidence type="ECO:0000259" key="1">
    <source>
        <dbReference type="PROSITE" id="PS50112"/>
    </source>
</evidence>
<dbReference type="Pfam" id="PF00990">
    <property type="entry name" value="GGDEF"/>
    <property type="match status" value="1"/>
</dbReference>
<dbReference type="Pfam" id="PF01590">
    <property type="entry name" value="GAF"/>
    <property type="match status" value="1"/>
</dbReference>
<dbReference type="PROSITE" id="PS50887">
    <property type="entry name" value="GGDEF"/>
    <property type="match status" value="1"/>
</dbReference>
<dbReference type="SMART" id="SM00267">
    <property type="entry name" value="GGDEF"/>
    <property type="match status" value="1"/>
</dbReference>
<dbReference type="InterPro" id="IPR001611">
    <property type="entry name" value="Leu-rich_rpt"/>
</dbReference>
<dbReference type="EMBL" id="CP001791">
    <property type="protein sequence ID" value="ADH99531.1"/>
    <property type="molecule type" value="Genomic_DNA"/>
</dbReference>
<sequence length="853" mass="97790">MNEPYGVFDPSQFADLVEQSSDLIQCADKNGDFLYVNQSWCNTLGYTKKEALTLTVEDVFHPDSVAHCKSIFKRVLAGLSVGEVEAAFITKSGERLDVQGYIDSKWDDSGNPCYTRATFRDITDKKRLEKQNEDFRLRLVESNELHQLLSTVMTNAVELDNREFDDRITDALRAFGRFVSVDRAYIFHYDFILDMTSNTHEWCEEGIEPQIDQLQKIPLNDIPDWVNRHRAGEEVMINNIYLLPEHDRVRQILEPQGVKSILTVPMMRKGICFGFVGFESVSDYHPFSEIEKKILLQLSHFLLNVLERKRISDDLSHSNRQLQTIMDSQSELVCKFDRDCNLSFTNRAFQQTLQAKSEEQDLSHLSSYMDEESFETLKEHINMLVETGQPKTLRISAYGHADTLIIEWNVYVTRYHDGAVSEFISVGYDVTEKEKLENQLVYMAYHDQLTGLLNRYGFERSLLESESSGACHLIMLDIDDFSMLNTIYGSATGDNILIETGHILNSLVSSNGFVSRISSDEFMVCLNSNDLWHDQHFLNSLEERVHHSFEGGSIPQFLHFSVGYTLFDPSAHSFEKAYHEATLALKSAKESGGAAIHAYMNWMYLDLQRINDIQKGLRNGLKENEFRMEYQQKMNNTSGKVTGVEALARWESKLLGNVGPGEFIPVFSKSEAIDLLSEWSINRVFHDLPELKAKYGADIKVSINLSPRVLLKKDFSQWLNNMRKRHKIDRDTVMLEITEDVFLEDLNLVNNLLRSIRDNGFLISLDDFGSGYASLSYLQNMLIDEVKIDKSITDQVLTNDKHLVLLNAIIKIAEAFHIAPVIEGVESENQLKLLQELGDFDVQGYLLHRPERL</sequence>
<dbReference type="Pfam" id="PF13426">
    <property type="entry name" value="PAS_9"/>
    <property type="match status" value="1"/>
</dbReference>
<dbReference type="RefSeq" id="WP_013172953.1">
    <property type="nucleotide sequence ID" value="NC_014219.1"/>
</dbReference>
<dbReference type="InterPro" id="IPR029787">
    <property type="entry name" value="Nucleotide_cyclase"/>
</dbReference>